<comment type="caution">
    <text evidence="1">The sequence shown here is derived from an EMBL/GenBank/DDBJ whole genome shotgun (WGS) entry which is preliminary data.</text>
</comment>
<name>A0A645JB29_9ZZZZ</name>
<protein>
    <submittedName>
        <fullName evidence="1">Uncharacterized protein</fullName>
    </submittedName>
</protein>
<sequence length="62" mass="6787">MKHFHLPNSPVGCEHMGVSWEIERMNAVLGYGGGFGHLACVYVGKHIGIFIIAFCDGNGRVR</sequence>
<dbReference type="EMBL" id="VSSQ01136700">
    <property type="protein sequence ID" value="MPN60885.1"/>
    <property type="molecule type" value="Genomic_DNA"/>
</dbReference>
<evidence type="ECO:0000313" key="1">
    <source>
        <dbReference type="EMBL" id="MPN60885.1"/>
    </source>
</evidence>
<accession>A0A645JB29</accession>
<organism evidence="1">
    <name type="scientific">bioreactor metagenome</name>
    <dbReference type="NCBI Taxonomy" id="1076179"/>
    <lineage>
        <taxon>unclassified sequences</taxon>
        <taxon>metagenomes</taxon>
        <taxon>ecological metagenomes</taxon>
    </lineage>
</organism>
<proteinExistence type="predicted"/>
<dbReference type="AlphaFoldDB" id="A0A645JB29"/>
<gene>
    <name evidence="1" type="ORF">SDC9_208618</name>
</gene>
<reference evidence="1" key="1">
    <citation type="submission" date="2019-08" db="EMBL/GenBank/DDBJ databases">
        <authorList>
            <person name="Kucharzyk K."/>
            <person name="Murdoch R.W."/>
            <person name="Higgins S."/>
            <person name="Loffler F."/>
        </authorList>
    </citation>
    <scope>NUCLEOTIDE SEQUENCE</scope>
</reference>